<proteinExistence type="inferred from homology"/>
<evidence type="ECO:0000256" key="4">
    <source>
        <dbReference type="ARBA" id="ARBA00004659"/>
    </source>
</evidence>
<keyword evidence="9 11" id="KW-0808">Transferase</keyword>
<comment type="function">
    <text evidence="2 11">Catalyzes a salvage reaction resulting in the formation of AMP, that is energically less costly than de novo synthesis.</text>
</comment>
<comment type="caution">
    <text evidence="13">The sequence shown here is derived from an EMBL/GenBank/DDBJ whole genome shotgun (WGS) entry which is preliminary data.</text>
</comment>
<evidence type="ECO:0000259" key="12">
    <source>
        <dbReference type="Pfam" id="PF00156"/>
    </source>
</evidence>
<dbReference type="Proteomes" id="UP000230859">
    <property type="component" value="Unassembled WGS sequence"/>
</dbReference>
<evidence type="ECO:0000313" key="14">
    <source>
        <dbReference type="Proteomes" id="UP000230859"/>
    </source>
</evidence>
<evidence type="ECO:0000256" key="6">
    <source>
        <dbReference type="ARBA" id="ARBA00011893"/>
    </source>
</evidence>
<dbReference type="Gene3D" id="3.40.50.2020">
    <property type="match status" value="1"/>
</dbReference>
<dbReference type="EMBL" id="PCVY01000071">
    <property type="protein sequence ID" value="PIQ85294.1"/>
    <property type="molecule type" value="Genomic_DNA"/>
</dbReference>
<dbReference type="NCBIfam" id="NF002636">
    <property type="entry name" value="PRK02304.1-5"/>
    <property type="match status" value="1"/>
</dbReference>
<sequence length="174" mass="19078">MKTTDQLKSFIRDIPNFPKPGIVFKDITPLLKDGQAFNAACQAIAEPFLNGKIDHVIGIESRGFILSPLVAYQLKAGFIPVRKKGKLPARVERISYALEYGEDHLEIHTDAVGKGHRILIVDDVLATGGTAEAVVKLVKKLGGEVVGVAFLIELSFLKGREKLKSMDVHSVIQY</sequence>
<comment type="subcellular location">
    <subcellularLocation>
        <location evidence="3 11">Cytoplasm</location>
    </subcellularLocation>
</comment>
<dbReference type="CDD" id="cd06223">
    <property type="entry name" value="PRTases_typeI"/>
    <property type="match status" value="1"/>
</dbReference>
<accession>A0A2H0LNQ0</accession>
<dbReference type="SUPFAM" id="SSF53271">
    <property type="entry name" value="PRTase-like"/>
    <property type="match status" value="1"/>
</dbReference>
<evidence type="ECO:0000256" key="8">
    <source>
        <dbReference type="ARBA" id="ARBA00022676"/>
    </source>
</evidence>
<dbReference type="GO" id="GO:0005737">
    <property type="term" value="C:cytoplasm"/>
    <property type="evidence" value="ECO:0007669"/>
    <property type="project" value="UniProtKB-SubCell"/>
</dbReference>
<comment type="subunit">
    <text evidence="11">Homodimer.</text>
</comment>
<keyword evidence="10 11" id="KW-0660">Purine salvage</keyword>
<evidence type="ECO:0000256" key="10">
    <source>
        <dbReference type="ARBA" id="ARBA00022726"/>
    </source>
</evidence>
<evidence type="ECO:0000256" key="11">
    <source>
        <dbReference type="HAMAP-Rule" id="MF_00004"/>
    </source>
</evidence>
<dbReference type="AlphaFoldDB" id="A0A2H0LNQ0"/>
<dbReference type="UniPathway" id="UPA00588">
    <property type="reaction ID" value="UER00646"/>
</dbReference>
<comment type="similarity">
    <text evidence="5 11">Belongs to the purine/pyrimidine phosphoribosyltransferase family.</text>
</comment>
<dbReference type="EC" id="2.4.2.7" evidence="6 11"/>
<evidence type="ECO:0000256" key="5">
    <source>
        <dbReference type="ARBA" id="ARBA00008391"/>
    </source>
</evidence>
<dbReference type="PANTHER" id="PTHR32315:SF3">
    <property type="entry name" value="ADENINE PHOSPHORIBOSYLTRANSFERASE"/>
    <property type="match status" value="1"/>
</dbReference>
<dbReference type="PANTHER" id="PTHR32315">
    <property type="entry name" value="ADENINE PHOSPHORIBOSYLTRANSFERASE"/>
    <property type="match status" value="1"/>
</dbReference>
<dbReference type="InterPro" id="IPR050054">
    <property type="entry name" value="UPRTase/APRTase"/>
</dbReference>
<dbReference type="InterPro" id="IPR000836">
    <property type="entry name" value="PRTase_dom"/>
</dbReference>
<keyword evidence="7 11" id="KW-0963">Cytoplasm</keyword>
<dbReference type="Pfam" id="PF00156">
    <property type="entry name" value="Pribosyltran"/>
    <property type="match status" value="1"/>
</dbReference>
<dbReference type="InterPro" id="IPR005764">
    <property type="entry name" value="Ade_phspho_trans"/>
</dbReference>
<evidence type="ECO:0000256" key="3">
    <source>
        <dbReference type="ARBA" id="ARBA00004496"/>
    </source>
</evidence>
<dbReference type="GO" id="GO:0006166">
    <property type="term" value="P:purine ribonucleoside salvage"/>
    <property type="evidence" value="ECO:0007669"/>
    <property type="project" value="UniProtKB-UniRule"/>
</dbReference>
<dbReference type="FunFam" id="3.40.50.2020:FF:000021">
    <property type="entry name" value="Adenine phosphoribosyltransferase"/>
    <property type="match status" value="1"/>
</dbReference>
<reference evidence="13 14" key="1">
    <citation type="submission" date="2017-09" db="EMBL/GenBank/DDBJ databases">
        <title>Depth-based differentiation of microbial function through sediment-hosted aquifers and enrichment of novel symbionts in the deep terrestrial subsurface.</title>
        <authorList>
            <person name="Probst A.J."/>
            <person name="Ladd B."/>
            <person name="Jarett J.K."/>
            <person name="Geller-Mcgrath D.E."/>
            <person name="Sieber C.M."/>
            <person name="Emerson J.B."/>
            <person name="Anantharaman K."/>
            <person name="Thomas B.C."/>
            <person name="Malmstrom R."/>
            <person name="Stieglmeier M."/>
            <person name="Klingl A."/>
            <person name="Woyke T."/>
            <person name="Ryan C.M."/>
            <person name="Banfield J.F."/>
        </authorList>
    </citation>
    <scope>NUCLEOTIDE SEQUENCE [LARGE SCALE GENOMIC DNA]</scope>
    <source>
        <strain evidence="13">CG11_big_fil_rev_8_21_14_0_20_45_26</strain>
    </source>
</reference>
<dbReference type="GO" id="GO:0003999">
    <property type="term" value="F:adenine phosphoribosyltransferase activity"/>
    <property type="evidence" value="ECO:0007669"/>
    <property type="project" value="UniProtKB-UniRule"/>
</dbReference>
<comment type="pathway">
    <text evidence="4 11">Purine metabolism; AMP biosynthesis via salvage pathway; AMP from adenine: step 1/1.</text>
</comment>
<protein>
    <recommendedName>
        <fullName evidence="6 11">Adenine phosphoribosyltransferase</fullName>
        <shortName evidence="11">APRT</shortName>
        <ecNumber evidence="6 11">2.4.2.7</ecNumber>
    </recommendedName>
</protein>
<dbReference type="NCBIfam" id="NF002634">
    <property type="entry name" value="PRK02304.1-3"/>
    <property type="match status" value="1"/>
</dbReference>
<name>A0A2H0LNQ0_9BACT</name>
<evidence type="ECO:0000256" key="9">
    <source>
        <dbReference type="ARBA" id="ARBA00022679"/>
    </source>
</evidence>
<dbReference type="HAMAP" id="MF_00004">
    <property type="entry name" value="Aden_phosphoribosyltr"/>
    <property type="match status" value="1"/>
</dbReference>
<keyword evidence="8 11" id="KW-0328">Glycosyltransferase</keyword>
<evidence type="ECO:0000256" key="1">
    <source>
        <dbReference type="ARBA" id="ARBA00000868"/>
    </source>
</evidence>
<organism evidence="13 14">
    <name type="scientific">Candidatus Abzuiibacterium crystallinum</name>
    <dbReference type="NCBI Taxonomy" id="1974748"/>
    <lineage>
        <taxon>Bacteria</taxon>
        <taxon>Pseudomonadati</taxon>
        <taxon>Candidatus Omnitrophota</taxon>
        <taxon>Candidatus Abzuiibacterium</taxon>
    </lineage>
</organism>
<dbReference type="GO" id="GO:0006168">
    <property type="term" value="P:adenine salvage"/>
    <property type="evidence" value="ECO:0007669"/>
    <property type="project" value="InterPro"/>
</dbReference>
<dbReference type="NCBIfam" id="TIGR01090">
    <property type="entry name" value="apt"/>
    <property type="match status" value="1"/>
</dbReference>
<evidence type="ECO:0000256" key="2">
    <source>
        <dbReference type="ARBA" id="ARBA00003968"/>
    </source>
</evidence>
<comment type="catalytic activity">
    <reaction evidence="1 11">
        <text>AMP + diphosphate = 5-phospho-alpha-D-ribose 1-diphosphate + adenine</text>
        <dbReference type="Rhea" id="RHEA:16609"/>
        <dbReference type="ChEBI" id="CHEBI:16708"/>
        <dbReference type="ChEBI" id="CHEBI:33019"/>
        <dbReference type="ChEBI" id="CHEBI:58017"/>
        <dbReference type="ChEBI" id="CHEBI:456215"/>
        <dbReference type="EC" id="2.4.2.7"/>
    </reaction>
</comment>
<dbReference type="GO" id="GO:0044209">
    <property type="term" value="P:AMP salvage"/>
    <property type="evidence" value="ECO:0007669"/>
    <property type="project" value="UniProtKB-UniRule"/>
</dbReference>
<dbReference type="InterPro" id="IPR029057">
    <property type="entry name" value="PRTase-like"/>
</dbReference>
<feature type="domain" description="Phosphoribosyltransferase" evidence="12">
    <location>
        <begin position="38"/>
        <end position="153"/>
    </location>
</feature>
<gene>
    <name evidence="11" type="primary">apt</name>
    <name evidence="13" type="ORF">COV74_09410</name>
</gene>
<dbReference type="NCBIfam" id="NF002633">
    <property type="entry name" value="PRK02304.1-2"/>
    <property type="match status" value="1"/>
</dbReference>
<dbReference type="GO" id="GO:0002055">
    <property type="term" value="F:adenine binding"/>
    <property type="evidence" value="ECO:0007669"/>
    <property type="project" value="TreeGrafter"/>
</dbReference>
<dbReference type="GO" id="GO:0016208">
    <property type="term" value="F:AMP binding"/>
    <property type="evidence" value="ECO:0007669"/>
    <property type="project" value="TreeGrafter"/>
</dbReference>
<evidence type="ECO:0000256" key="7">
    <source>
        <dbReference type="ARBA" id="ARBA00022490"/>
    </source>
</evidence>
<evidence type="ECO:0000313" key="13">
    <source>
        <dbReference type="EMBL" id="PIQ85294.1"/>
    </source>
</evidence>